<dbReference type="InterPro" id="IPR018303">
    <property type="entry name" value="ATPase_P-typ_P_site"/>
</dbReference>
<dbReference type="PRINTS" id="PR00941">
    <property type="entry name" value="CDATPASE"/>
</dbReference>
<dbReference type="Gene3D" id="2.70.150.10">
    <property type="entry name" value="Calcium-transporting ATPase, cytoplasmic transduction domain A"/>
    <property type="match status" value="1"/>
</dbReference>
<evidence type="ECO:0000256" key="5">
    <source>
        <dbReference type="ARBA" id="ARBA00022475"/>
    </source>
</evidence>
<evidence type="ECO:0000256" key="18">
    <source>
        <dbReference type="ARBA" id="ARBA00023136"/>
    </source>
</evidence>
<evidence type="ECO:0000256" key="17">
    <source>
        <dbReference type="ARBA" id="ARBA00023065"/>
    </source>
</evidence>
<keyword evidence="13" id="KW-0460">Magnesium</keyword>
<feature type="transmembrane region" description="Helical" evidence="20">
    <location>
        <begin position="269"/>
        <end position="286"/>
    </location>
</feature>
<dbReference type="Gene3D" id="3.30.70.100">
    <property type="match status" value="2"/>
</dbReference>
<evidence type="ECO:0000256" key="12">
    <source>
        <dbReference type="ARBA" id="ARBA00022840"/>
    </source>
</evidence>
<dbReference type="InterPro" id="IPR044492">
    <property type="entry name" value="P_typ_ATPase_HD_dom"/>
</dbReference>
<keyword evidence="15 20" id="KW-1133">Transmembrane helix</keyword>
<dbReference type="SFLD" id="SFLDG00002">
    <property type="entry name" value="C1.7:_P-type_atpase_like"/>
    <property type="match status" value="1"/>
</dbReference>
<dbReference type="GO" id="GO:0005524">
    <property type="term" value="F:ATP binding"/>
    <property type="evidence" value="ECO:0007669"/>
    <property type="project" value="UniProtKB-UniRule"/>
</dbReference>
<comment type="similarity">
    <text evidence="2 20">Belongs to the cation transport ATPase (P-type) (TC 3.A.3) family. Type IB subfamily.</text>
</comment>
<dbReference type="PRINTS" id="PR00119">
    <property type="entry name" value="CATATPASE"/>
</dbReference>
<dbReference type="FunFam" id="3.30.70.100:FF:000005">
    <property type="entry name" value="Copper-exporting P-type ATPase A"/>
    <property type="match status" value="2"/>
</dbReference>
<dbReference type="InterPro" id="IPR036412">
    <property type="entry name" value="HAD-like_sf"/>
</dbReference>
<evidence type="ECO:0000256" key="7">
    <source>
        <dbReference type="ARBA" id="ARBA00022692"/>
    </source>
</evidence>
<dbReference type="GO" id="GO:0140581">
    <property type="term" value="F:P-type monovalent copper transporter activity"/>
    <property type="evidence" value="ECO:0007669"/>
    <property type="project" value="UniProtKB-EC"/>
</dbReference>
<dbReference type="PROSITE" id="PS01047">
    <property type="entry name" value="HMA_1"/>
    <property type="match status" value="2"/>
</dbReference>
<dbReference type="Pfam" id="PF00702">
    <property type="entry name" value="Hydrolase"/>
    <property type="match status" value="1"/>
</dbReference>
<dbReference type="Gene3D" id="3.40.50.1000">
    <property type="entry name" value="HAD superfamily/HAD-like"/>
    <property type="match status" value="1"/>
</dbReference>
<keyword evidence="4" id="KW-0813">Transport</keyword>
<organism evidence="22 23">
    <name type="scientific">Candidatus Bipolaricaulis anaerobius</name>
    <dbReference type="NCBI Taxonomy" id="2026885"/>
    <lineage>
        <taxon>Bacteria</taxon>
        <taxon>Candidatus Bipolaricaulota</taxon>
        <taxon>Candidatus Bipolaricaulia</taxon>
        <taxon>Candidatus Bipolaricaulales</taxon>
        <taxon>Candidatus Bipolaricaulaceae</taxon>
        <taxon>Candidatus Bipolaricaulis</taxon>
    </lineage>
</organism>
<accession>A0A2X3L2B0</accession>
<dbReference type="FunFam" id="3.40.50.1000:FF:000144">
    <property type="entry name" value="copper-transporting ATPase 1 isoform X2"/>
    <property type="match status" value="1"/>
</dbReference>
<evidence type="ECO:0000256" key="11">
    <source>
        <dbReference type="ARBA" id="ARBA00022796"/>
    </source>
</evidence>
<evidence type="ECO:0000256" key="4">
    <source>
        <dbReference type="ARBA" id="ARBA00022448"/>
    </source>
</evidence>
<dbReference type="CDD" id="cd00371">
    <property type="entry name" value="HMA"/>
    <property type="match status" value="2"/>
</dbReference>
<dbReference type="CDD" id="cd02094">
    <property type="entry name" value="P-type_ATPase_Cu-like"/>
    <property type="match status" value="1"/>
</dbReference>
<evidence type="ECO:0000256" key="9">
    <source>
        <dbReference type="ARBA" id="ARBA00022737"/>
    </source>
</evidence>
<evidence type="ECO:0000256" key="15">
    <source>
        <dbReference type="ARBA" id="ARBA00022989"/>
    </source>
</evidence>
<comment type="subcellular location">
    <subcellularLocation>
        <location evidence="1">Cell membrane</location>
        <topology evidence="1">Multi-pass membrane protein</topology>
    </subcellularLocation>
</comment>
<dbReference type="Pfam" id="PF00403">
    <property type="entry name" value="HMA"/>
    <property type="match status" value="2"/>
</dbReference>
<dbReference type="NCBIfam" id="TIGR00003">
    <property type="entry name" value="copper ion binding protein"/>
    <property type="match status" value="1"/>
</dbReference>
<keyword evidence="8 20" id="KW-0479">Metal-binding</keyword>
<reference evidence="23" key="1">
    <citation type="submission" date="2018-05" db="EMBL/GenBank/DDBJ databases">
        <authorList>
            <person name="Hao L."/>
        </authorList>
    </citation>
    <scope>NUCLEOTIDE SEQUENCE [LARGE SCALE GENOMIC DNA]</scope>
</reference>
<name>A0A2X3L2B0_9BACT</name>
<dbReference type="InterPro" id="IPR027256">
    <property type="entry name" value="P-typ_ATPase_IB"/>
</dbReference>
<dbReference type="AlphaFoldDB" id="A0A2X3L2B0"/>
<keyword evidence="7 20" id="KW-0812">Transmembrane</keyword>
<evidence type="ECO:0000256" key="14">
    <source>
        <dbReference type="ARBA" id="ARBA00022967"/>
    </source>
</evidence>
<feature type="transmembrane region" description="Helical" evidence="20">
    <location>
        <begin position="231"/>
        <end position="248"/>
    </location>
</feature>
<evidence type="ECO:0000256" key="19">
    <source>
        <dbReference type="ARBA" id="ARBA00049289"/>
    </source>
</evidence>
<feature type="domain" description="HMA" evidence="21">
    <location>
        <begin position="48"/>
        <end position="113"/>
    </location>
</feature>
<dbReference type="SFLD" id="SFLDS00003">
    <property type="entry name" value="Haloacid_Dehalogenase"/>
    <property type="match status" value="1"/>
</dbReference>
<sequence>MGDGGVSSARADYCVVVAPLVVRAVRPKPEPTMVWKKNYTRRTTMPHSRLSLPIRGMTCASCAAHVERALARVPGVASAEVNLATERATVDLGEDVPLSSLVRAVRDAGYDVPVETLTLAISGMTCASCAAHVEAALAGVAGVVAATVNLTTGRATVAFLPGLAEPSDLISAVAAAGYEAHPADAVAPPDEAERRTRESRLRMRLAWALTVPIILWMIPDMFWGVMWPTPAAFNAGMILLALPALAVGHRTYRSALAAVRHRSANMDTLIALGTTVSFLTGPASFFTPLANYAGVAAMIMAFHLTGRHVEETAKGRASRAIRRLVELGANTARVLREGAEVEVPIEAVQVGDMIVVRPGEKIPTDGVVIEGESAVDESMATGESMPVEKRPGQEVIGATVNQDGLLTIRATRVGRETFLSQVIRLVEEAQGSKVPIQELADRVTAIFVPLILALALLTILLWIVAPGAMRPLVTAGSFLPWVNPDLGPIPLALLSAVAVLVIACPCALGLATPTALMVGSGIGAERGILIRSGEALQALRAVRVVAFDKTGTITKGQPEVTDLVPAAGVATADLLRMAAAAEQGSEHPLGKAIVRRAGAEGMTIPRAREFQAVRGKGVIAQVDGQEVVVGSRYLLAERGVDPSPLAEALRQLEGEAKTAVLVAAGGRPLGAIAVADTPKEDASRAIEELRRMGLHTVIVTGDNRRTAAAIAREVGIAEVRAEVLPDGKAGEVRRLQEAFGLVAFVGDGINDAPALAQADVGIAIGTGTDIAIEASDVTLVRGELTSVVQAIRLSRATFRVIRQNLFWALAYNVVMIPLALIGWMHPILAEATMATSSVSVVTNSIRLRRARI</sequence>
<dbReference type="InterPro" id="IPR023299">
    <property type="entry name" value="ATPase_P-typ_cyto_dom_N"/>
</dbReference>
<dbReference type="GO" id="GO:0005886">
    <property type="term" value="C:plasma membrane"/>
    <property type="evidence" value="ECO:0007669"/>
    <property type="project" value="UniProtKB-SubCell"/>
</dbReference>
<gene>
    <name evidence="22" type="primary">copA</name>
    <name evidence="22" type="ORF">BARAN1_1257</name>
</gene>
<dbReference type="RefSeq" id="WP_231944257.1">
    <property type="nucleotide sequence ID" value="NZ_LS483254.1"/>
</dbReference>
<dbReference type="InterPro" id="IPR006121">
    <property type="entry name" value="HMA_dom"/>
</dbReference>
<evidence type="ECO:0000313" key="23">
    <source>
        <dbReference type="Proteomes" id="UP000249818"/>
    </source>
</evidence>
<dbReference type="GO" id="GO:0055070">
    <property type="term" value="P:copper ion homeostasis"/>
    <property type="evidence" value="ECO:0007669"/>
    <property type="project" value="TreeGrafter"/>
</dbReference>
<evidence type="ECO:0000256" key="6">
    <source>
        <dbReference type="ARBA" id="ARBA00022553"/>
    </source>
</evidence>
<keyword evidence="22" id="KW-0378">Hydrolase</keyword>
<dbReference type="PROSITE" id="PS50846">
    <property type="entry name" value="HMA_2"/>
    <property type="match status" value="2"/>
</dbReference>
<comment type="catalytic activity">
    <reaction evidence="19">
        <text>Cu(+)(in) + ATP + H2O = Cu(+)(out) + ADP + phosphate + H(+)</text>
        <dbReference type="Rhea" id="RHEA:25792"/>
        <dbReference type="ChEBI" id="CHEBI:15377"/>
        <dbReference type="ChEBI" id="CHEBI:15378"/>
        <dbReference type="ChEBI" id="CHEBI:30616"/>
        <dbReference type="ChEBI" id="CHEBI:43474"/>
        <dbReference type="ChEBI" id="CHEBI:49552"/>
        <dbReference type="ChEBI" id="CHEBI:456216"/>
        <dbReference type="EC" id="7.2.2.8"/>
    </reaction>
</comment>
<dbReference type="InterPro" id="IPR001757">
    <property type="entry name" value="P_typ_ATPase"/>
</dbReference>
<dbReference type="NCBIfam" id="TIGR01494">
    <property type="entry name" value="ATPase_P-type"/>
    <property type="match status" value="1"/>
</dbReference>
<dbReference type="InterPro" id="IPR006122">
    <property type="entry name" value="HMA_Cu_ion-bd"/>
</dbReference>
<evidence type="ECO:0000256" key="16">
    <source>
        <dbReference type="ARBA" id="ARBA00023008"/>
    </source>
</evidence>
<dbReference type="GO" id="GO:0043682">
    <property type="term" value="F:P-type divalent copper transporter activity"/>
    <property type="evidence" value="ECO:0007669"/>
    <property type="project" value="TreeGrafter"/>
</dbReference>
<dbReference type="SFLD" id="SFLDF00027">
    <property type="entry name" value="p-type_atpase"/>
    <property type="match status" value="1"/>
</dbReference>
<feature type="transmembrane region" description="Helical" evidence="20">
    <location>
        <begin position="292"/>
        <end position="309"/>
    </location>
</feature>
<dbReference type="FunFam" id="2.70.150.10:FF:000002">
    <property type="entry name" value="Copper-transporting ATPase 1, putative"/>
    <property type="match status" value="1"/>
</dbReference>
<keyword evidence="23" id="KW-1185">Reference proteome</keyword>
<keyword evidence="6" id="KW-0597">Phosphoprotein</keyword>
<dbReference type="NCBIfam" id="TIGR01525">
    <property type="entry name" value="ATPase-IB_hvy"/>
    <property type="match status" value="1"/>
</dbReference>
<evidence type="ECO:0000256" key="20">
    <source>
        <dbReference type="RuleBase" id="RU362081"/>
    </source>
</evidence>
<evidence type="ECO:0000256" key="13">
    <source>
        <dbReference type="ARBA" id="ARBA00022842"/>
    </source>
</evidence>
<evidence type="ECO:0000313" key="22">
    <source>
        <dbReference type="EMBL" id="SQD93279.1"/>
    </source>
</evidence>
<keyword evidence="17" id="KW-0406">Ion transport</keyword>
<evidence type="ECO:0000256" key="3">
    <source>
        <dbReference type="ARBA" id="ARBA00012517"/>
    </source>
</evidence>
<dbReference type="Proteomes" id="UP000249818">
    <property type="component" value="Chromosome BARAN1"/>
</dbReference>
<dbReference type="PROSITE" id="PS00154">
    <property type="entry name" value="ATPASE_E1_E2"/>
    <property type="match status" value="1"/>
</dbReference>
<keyword evidence="9" id="KW-0677">Repeat</keyword>
<dbReference type="KEGG" id="bana:BARAN1_1257"/>
<dbReference type="SUPFAM" id="SSF81665">
    <property type="entry name" value="Calcium ATPase, transmembrane domain M"/>
    <property type="match status" value="1"/>
</dbReference>
<dbReference type="EMBL" id="LS483254">
    <property type="protein sequence ID" value="SQD93279.1"/>
    <property type="molecule type" value="Genomic_DNA"/>
</dbReference>
<keyword evidence="18 20" id="KW-0472">Membrane</keyword>
<feature type="transmembrane region" description="Helical" evidence="20">
    <location>
        <begin position="205"/>
        <end position="225"/>
    </location>
</feature>
<feature type="transmembrane region" description="Helical" evidence="20">
    <location>
        <begin position="443"/>
        <end position="469"/>
    </location>
</feature>
<dbReference type="PANTHER" id="PTHR43520:SF8">
    <property type="entry name" value="P-TYPE CU(+) TRANSPORTER"/>
    <property type="match status" value="1"/>
</dbReference>
<dbReference type="EC" id="7.2.2.8" evidence="3"/>
<dbReference type="InterPro" id="IPR023214">
    <property type="entry name" value="HAD_sf"/>
</dbReference>
<dbReference type="Gene3D" id="3.40.1110.10">
    <property type="entry name" value="Calcium-transporting ATPase, cytoplasmic domain N"/>
    <property type="match status" value="1"/>
</dbReference>
<dbReference type="InterPro" id="IPR008250">
    <property type="entry name" value="ATPase_P-typ_transduc_dom_A_sf"/>
</dbReference>
<feature type="transmembrane region" description="Helical" evidence="20">
    <location>
        <begin position="489"/>
        <end position="511"/>
    </location>
</feature>
<evidence type="ECO:0000256" key="10">
    <source>
        <dbReference type="ARBA" id="ARBA00022741"/>
    </source>
</evidence>
<evidence type="ECO:0000256" key="8">
    <source>
        <dbReference type="ARBA" id="ARBA00022723"/>
    </source>
</evidence>
<keyword evidence="11" id="KW-0187">Copper transport</keyword>
<dbReference type="InterPro" id="IPR036163">
    <property type="entry name" value="HMA_dom_sf"/>
</dbReference>
<evidence type="ECO:0000256" key="2">
    <source>
        <dbReference type="ARBA" id="ARBA00006024"/>
    </source>
</evidence>
<dbReference type="GO" id="GO:0005507">
    <property type="term" value="F:copper ion binding"/>
    <property type="evidence" value="ECO:0007669"/>
    <property type="project" value="InterPro"/>
</dbReference>
<dbReference type="GO" id="GO:0016887">
    <property type="term" value="F:ATP hydrolysis activity"/>
    <property type="evidence" value="ECO:0007669"/>
    <property type="project" value="InterPro"/>
</dbReference>
<dbReference type="InterPro" id="IPR017969">
    <property type="entry name" value="Heavy-metal-associated_CS"/>
</dbReference>
<keyword evidence="16" id="KW-0186">Copper</keyword>
<evidence type="ECO:0000259" key="21">
    <source>
        <dbReference type="PROSITE" id="PS50846"/>
    </source>
</evidence>
<keyword evidence="10 20" id="KW-0547">Nucleotide-binding</keyword>
<keyword evidence="14" id="KW-1278">Translocase</keyword>
<dbReference type="PANTHER" id="PTHR43520">
    <property type="entry name" value="ATP7, ISOFORM B"/>
    <property type="match status" value="1"/>
</dbReference>
<proteinExistence type="inferred from homology"/>
<keyword evidence="5 20" id="KW-1003">Cell membrane</keyword>
<feature type="transmembrane region" description="Helical" evidence="20">
    <location>
        <begin position="805"/>
        <end position="824"/>
    </location>
</feature>
<evidence type="ECO:0000256" key="1">
    <source>
        <dbReference type="ARBA" id="ARBA00004651"/>
    </source>
</evidence>
<dbReference type="InterPro" id="IPR023298">
    <property type="entry name" value="ATPase_P-typ_TM_dom_sf"/>
</dbReference>
<dbReference type="Pfam" id="PF00122">
    <property type="entry name" value="E1-E2_ATPase"/>
    <property type="match status" value="1"/>
</dbReference>
<dbReference type="SUPFAM" id="SSF56784">
    <property type="entry name" value="HAD-like"/>
    <property type="match status" value="1"/>
</dbReference>
<keyword evidence="12 20" id="KW-0067">ATP-binding</keyword>
<dbReference type="InterPro" id="IPR059000">
    <property type="entry name" value="ATPase_P-type_domA"/>
</dbReference>
<dbReference type="SUPFAM" id="SSF81653">
    <property type="entry name" value="Calcium ATPase, transduction domain A"/>
    <property type="match status" value="1"/>
</dbReference>
<dbReference type="SUPFAM" id="SSF55008">
    <property type="entry name" value="HMA, heavy metal-associated domain"/>
    <property type="match status" value="2"/>
</dbReference>
<feature type="domain" description="HMA" evidence="21">
    <location>
        <begin position="115"/>
        <end position="181"/>
    </location>
</feature>
<protein>
    <recommendedName>
        <fullName evidence="3">P-type Cu(+) transporter</fullName>
        <ecNumber evidence="3">7.2.2.8</ecNumber>
    </recommendedName>
</protein>